<feature type="coiled-coil region" evidence="8">
    <location>
        <begin position="484"/>
        <end position="518"/>
    </location>
</feature>
<evidence type="ECO:0000256" key="7">
    <source>
        <dbReference type="ARBA" id="ARBA00047942"/>
    </source>
</evidence>
<dbReference type="OrthoDB" id="9814572at2"/>
<evidence type="ECO:0000313" key="11">
    <source>
        <dbReference type="EMBL" id="RAO94974.1"/>
    </source>
</evidence>
<evidence type="ECO:0000256" key="2">
    <source>
        <dbReference type="ARBA" id="ARBA00011900"/>
    </source>
</evidence>
<dbReference type="REBASE" id="284559">
    <property type="entry name" value="M1.MweAP02ORF2225P"/>
</dbReference>
<dbReference type="InterPro" id="IPR029063">
    <property type="entry name" value="SAM-dependent_MTases_sf"/>
</dbReference>
<dbReference type="InterPro" id="IPR052916">
    <property type="entry name" value="Type-I_RE_MTase_Subunit"/>
</dbReference>
<dbReference type="PROSITE" id="PS00092">
    <property type="entry name" value="N6_MTASE"/>
    <property type="match status" value="1"/>
</dbReference>
<evidence type="ECO:0000313" key="12">
    <source>
        <dbReference type="Proteomes" id="UP000249762"/>
    </source>
</evidence>
<evidence type="ECO:0000256" key="4">
    <source>
        <dbReference type="ARBA" id="ARBA00022679"/>
    </source>
</evidence>
<dbReference type="Pfam" id="PF02384">
    <property type="entry name" value="N6_Mtase"/>
    <property type="match status" value="1"/>
</dbReference>
<protein>
    <recommendedName>
        <fullName evidence="2">site-specific DNA-methyltransferase (adenine-specific)</fullName>
        <ecNumber evidence="2">2.1.1.72</ecNumber>
    </recommendedName>
</protein>
<comment type="similarity">
    <text evidence="1">Belongs to the N(4)/N(6)-methyltransferase family.</text>
</comment>
<dbReference type="GO" id="GO:0003677">
    <property type="term" value="F:DNA binding"/>
    <property type="evidence" value="ECO:0007669"/>
    <property type="project" value="InterPro"/>
</dbReference>
<name>A0A328PKP1_9MOLU</name>
<dbReference type="InterPro" id="IPR038333">
    <property type="entry name" value="T1MK-like_N_sf"/>
</dbReference>
<reference evidence="12" key="1">
    <citation type="submission" date="2018-06" db="EMBL/GenBank/DDBJ databases">
        <authorList>
            <person name="Martinez Ocampo F."/>
            <person name="Quiroz Castaneda R.E."/>
            <person name="Rojas Lopez X."/>
        </authorList>
    </citation>
    <scope>NUCLEOTIDE SEQUENCE [LARGE SCALE GENOMIC DNA]</scope>
    <source>
        <strain evidence="12">INIFAP02</strain>
    </source>
</reference>
<feature type="domain" description="N6 adenine-specific DNA methyltransferase N-terminal" evidence="10">
    <location>
        <begin position="15"/>
        <end position="143"/>
    </location>
</feature>
<dbReference type="PANTHER" id="PTHR42998:SF1">
    <property type="entry name" value="TYPE I RESTRICTION ENZYME HINDI METHYLASE SUBUNIT"/>
    <property type="match status" value="1"/>
</dbReference>
<dbReference type="PANTHER" id="PTHR42998">
    <property type="entry name" value="TYPE I RESTRICTION ENZYME HINDVIIP M PROTEIN-RELATED"/>
    <property type="match status" value="1"/>
</dbReference>
<keyword evidence="5" id="KW-0949">S-adenosyl-L-methionine</keyword>
<feature type="domain" description="DNA methylase adenine-specific" evidence="9">
    <location>
        <begin position="153"/>
        <end position="487"/>
    </location>
</feature>
<dbReference type="InterPro" id="IPR002052">
    <property type="entry name" value="DNA_methylase_N6_adenine_CS"/>
</dbReference>
<dbReference type="Pfam" id="PF12161">
    <property type="entry name" value="HsdM_N"/>
    <property type="match status" value="1"/>
</dbReference>
<dbReference type="InterPro" id="IPR022749">
    <property type="entry name" value="D12N6_MeTrfase_N"/>
</dbReference>
<dbReference type="Proteomes" id="UP000249762">
    <property type="component" value="Unassembled WGS sequence"/>
</dbReference>
<dbReference type="Gene3D" id="3.40.50.150">
    <property type="entry name" value="Vaccinia Virus protein VP39"/>
    <property type="match status" value="1"/>
</dbReference>
<keyword evidence="6" id="KW-0680">Restriction system</keyword>
<proteinExistence type="inferred from homology"/>
<dbReference type="GO" id="GO:0008170">
    <property type="term" value="F:N-methyltransferase activity"/>
    <property type="evidence" value="ECO:0007669"/>
    <property type="project" value="InterPro"/>
</dbReference>
<dbReference type="EMBL" id="QKVO01000008">
    <property type="protein sequence ID" value="RAO94974.1"/>
    <property type="molecule type" value="Genomic_DNA"/>
</dbReference>
<keyword evidence="12" id="KW-1185">Reference proteome</keyword>
<dbReference type="PRINTS" id="PR00507">
    <property type="entry name" value="N12N6MTFRASE"/>
</dbReference>
<accession>A0A328PKP1</accession>
<dbReference type="InterPro" id="IPR003356">
    <property type="entry name" value="DNA_methylase_A-5"/>
</dbReference>
<keyword evidence="3 11" id="KW-0489">Methyltransferase</keyword>
<evidence type="ECO:0000256" key="6">
    <source>
        <dbReference type="ARBA" id="ARBA00022747"/>
    </source>
</evidence>
<keyword evidence="4 11" id="KW-0808">Transferase</keyword>
<dbReference type="EC" id="2.1.1.72" evidence="2"/>
<dbReference type="AlphaFoldDB" id="A0A328PKP1"/>
<evidence type="ECO:0000256" key="5">
    <source>
        <dbReference type="ARBA" id="ARBA00022691"/>
    </source>
</evidence>
<evidence type="ECO:0000256" key="3">
    <source>
        <dbReference type="ARBA" id="ARBA00022603"/>
    </source>
</evidence>
<dbReference type="GO" id="GO:0009007">
    <property type="term" value="F:site-specific DNA-methyltransferase (adenine-specific) activity"/>
    <property type="evidence" value="ECO:0007669"/>
    <property type="project" value="UniProtKB-EC"/>
</dbReference>
<dbReference type="RefSeq" id="WP_112665559.1">
    <property type="nucleotide sequence ID" value="NZ_QKVO01000008.1"/>
</dbReference>
<evidence type="ECO:0000256" key="1">
    <source>
        <dbReference type="ARBA" id="ARBA00006594"/>
    </source>
</evidence>
<dbReference type="GO" id="GO:0009307">
    <property type="term" value="P:DNA restriction-modification system"/>
    <property type="evidence" value="ECO:0007669"/>
    <property type="project" value="UniProtKB-KW"/>
</dbReference>
<evidence type="ECO:0000259" key="10">
    <source>
        <dbReference type="Pfam" id="PF12161"/>
    </source>
</evidence>
<gene>
    <name evidence="11" type="ORF">DNK47_02225</name>
</gene>
<organism evidence="11 12">
    <name type="scientific">Mycoplasma wenyonii</name>
    <dbReference type="NCBI Taxonomy" id="65123"/>
    <lineage>
        <taxon>Bacteria</taxon>
        <taxon>Bacillati</taxon>
        <taxon>Mycoplasmatota</taxon>
        <taxon>Mollicutes</taxon>
        <taxon>Mycoplasmataceae</taxon>
        <taxon>Mycoplasma</taxon>
    </lineage>
</organism>
<evidence type="ECO:0000259" key="9">
    <source>
        <dbReference type="Pfam" id="PF02384"/>
    </source>
</evidence>
<comment type="catalytic activity">
    <reaction evidence="7">
        <text>a 2'-deoxyadenosine in DNA + S-adenosyl-L-methionine = an N(6)-methyl-2'-deoxyadenosine in DNA + S-adenosyl-L-homocysteine + H(+)</text>
        <dbReference type="Rhea" id="RHEA:15197"/>
        <dbReference type="Rhea" id="RHEA-COMP:12418"/>
        <dbReference type="Rhea" id="RHEA-COMP:12419"/>
        <dbReference type="ChEBI" id="CHEBI:15378"/>
        <dbReference type="ChEBI" id="CHEBI:57856"/>
        <dbReference type="ChEBI" id="CHEBI:59789"/>
        <dbReference type="ChEBI" id="CHEBI:90615"/>
        <dbReference type="ChEBI" id="CHEBI:90616"/>
        <dbReference type="EC" id="2.1.1.72"/>
    </reaction>
</comment>
<dbReference type="Gene3D" id="1.20.1260.30">
    <property type="match status" value="1"/>
</dbReference>
<keyword evidence="8" id="KW-0175">Coiled coil</keyword>
<dbReference type="GO" id="GO:0032259">
    <property type="term" value="P:methylation"/>
    <property type="evidence" value="ECO:0007669"/>
    <property type="project" value="UniProtKB-KW"/>
</dbReference>
<comment type="caution">
    <text evidence="11">The sequence shown here is derived from an EMBL/GenBank/DDBJ whole genome shotgun (WGS) entry which is preliminary data.</text>
</comment>
<evidence type="ECO:0000256" key="8">
    <source>
        <dbReference type="SAM" id="Coils"/>
    </source>
</evidence>
<sequence>MAKEKKIKSKTFLEELWDITSALKGDSIEVHDYKFVVLNLFFLKYANDKFSERRKEILEEYGEEYVDMSNFYESKHICYLPKEARWNDILERSYNSNLSYCLDEAFSAIEQLHPKKFGGVIEKGFFQRINLKPKNLRTLVDNIESKITEVKQDTDIFGRIYQFFLHKYALVEKSGGKNKEGEFYTPPCIVKLMVELVEPYKGKVYDPCCGSGGMFVHSAEFVKANQGDFNISIYGQEKQRLTYGLAKINLAIRGIEITNLGKPENTFTDDQHKDLKAKFILANPPFNQRGWRSADSLLEDVRWQGYEVPPTSNANYAWILHMLYHLSNDGIAAFLLSNIAVSSDDKKEKAIRQQLIENDLIEAIILLPSKTFFNTGISVTLWIMNRDKSAKTVEIKGRTRSLRDRTNEVLFMDLRNMGSPSKEEKNLIELSVEDIQKIKDIFHSWRSTEKETLYQDQVELCSSKTLEDIREQEYNLSPAKYIPVDETKGINTNWEEELKTLTNKLNELFIEETKAKSELQEILKNLKF</sequence>
<dbReference type="SUPFAM" id="SSF53335">
    <property type="entry name" value="S-adenosyl-L-methionine-dependent methyltransferases"/>
    <property type="match status" value="1"/>
</dbReference>